<reference evidence="2 3" key="1">
    <citation type="submission" date="2016-11" db="EMBL/GenBank/DDBJ databases">
        <authorList>
            <person name="Varghese N."/>
            <person name="Submissions S."/>
        </authorList>
    </citation>
    <scope>NUCLEOTIDE SEQUENCE [LARGE SCALE GENOMIC DNA]</scope>
    <source>
        <strain evidence="2 3">FD</strain>
    </source>
</reference>
<dbReference type="RefSeq" id="WP_013380988.1">
    <property type="nucleotide sequence ID" value="NC_014624.2"/>
</dbReference>
<sequence>MELCLGTVQFGMDYGIRNQKKPTLDESIEILEYAVRNGIDTIDTAYNYGDAEKVVGAFLKQTKVKRENLQIFSKLKPNILDDEPFVNWEALIIQNLEESLERLGTDYLDGYLLHSSRYIFDERIVEQLERLKEKKLVHKIGVSIYEPEEAKKAAELPMIDAIQIPFSIFDQRLLKENFFKRKEVSEKEIFSRSAFLQGLILMDEEEVPEHLSKAKPIIQKIKEICCKENINRVELAIQFVKQQTQIDYLVFGVDNLDQLKQNICFFNRDTIDQSLLSEIAKDFDALDADLVMPSLWAK</sequence>
<dbReference type="GeneID" id="68363725"/>
<accession>A0AB74F2S2</accession>
<feature type="domain" description="NADP-dependent oxidoreductase" evidence="1">
    <location>
        <begin position="2"/>
        <end position="279"/>
    </location>
</feature>
<dbReference type="InterPro" id="IPR020471">
    <property type="entry name" value="AKR"/>
</dbReference>
<organism evidence="2 3">
    <name type="scientific">Eubacterium callanderi</name>
    <dbReference type="NCBI Taxonomy" id="53442"/>
    <lineage>
        <taxon>Bacteria</taxon>
        <taxon>Bacillati</taxon>
        <taxon>Bacillota</taxon>
        <taxon>Clostridia</taxon>
        <taxon>Eubacteriales</taxon>
        <taxon>Eubacteriaceae</taxon>
        <taxon>Eubacterium</taxon>
    </lineage>
</organism>
<name>A0AB74F2S2_9FIRM</name>
<dbReference type="InterPro" id="IPR036812">
    <property type="entry name" value="NAD(P)_OxRdtase_dom_sf"/>
</dbReference>
<evidence type="ECO:0000313" key="3">
    <source>
        <dbReference type="Proteomes" id="UP000184012"/>
    </source>
</evidence>
<evidence type="ECO:0000313" key="2">
    <source>
        <dbReference type="EMBL" id="SHM07755.1"/>
    </source>
</evidence>
<dbReference type="InterPro" id="IPR023210">
    <property type="entry name" value="NADP_OxRdtase_dom"/>
</dbReference>
<comment type="caution">
    <text evidence="2">The sequence shown here is derived from an EMBL/GenBank/DDBJ whole genome shotgun (WGS) entry which is preliminary data.</text>
</comment>
<proteinExistence type="predicted"/>
<dbReference type="PRINTS" id="PR00069">
    <property type="entry name" value="ALDKETRDTASE"/>
</dbReference>
<evidence type="ECO:0000259" key="1">
    <source>
        <dbReference type="Pfam" id="PF00248"/>
    </source>
</evidence>
<dbReference type="CDD" id="cd19097">
    <property type="entry name" value="AKR_unchar"/>
    <property type="match status" value="1"/>
</dbReference>
<dbReference type="GO" id="GO:0016491">
    <property type="term" value="F:oxidoreductase activity"/>
    <property type="evidence" value="ECO:0007669"/>
    <property type="project" value="InterPro"/>
</dbReference>
<dbReference type="PANTHER" id="PTHR43312">
    <property type="entry name" value="D-THREO-ALDOSE 1-DEHYDROGENASE"/>
    <property type="match status" value="1"/>
</dbReference>
<dbReference type="AlphaFoldDB" id="A0AB74F2S2"/>
<protein>
    <submittedName>
        <fullName evidence="2">Predicted oxidoreductase</fullName>
    </submittedName>
</protein>
<gene>
    <name evidence="2" type="ORF">SAMN04515649_11111</name>
</gene>
<dbReference type="PANTHER" id="PTHR43312:SF1">
    <property type="entry name" value="NADP-DEPENDENT OXIDOREDUCTASE DOMAIN-CONTAINING PROTEIN"/>
    <property type="match status" value="1"/>
</dbReference>
<dbReference type="SUPFAM" id="SSF51430">
    <property type="entry name" value="NAD(P)-linked oxidoreductase"/>
    <property type="match status" value="1"/>
</dbReference>
<dbReference type="Pfam" id="PF00248">
    <property type="entry name" value="Aldo_ket_red"/>
    <property type="match status" value="1"/>
</dbReference>
<dbReference type="Proteomes" id="UP000184012">
    <property type="component" value="Unassembled WGS sequence"/>
</dbReference>
<dbReference type="Gene3D" id="3.20.20.100">
    <property type="entry name" value="NADP-dependent oxidoreductase domain"/>
    <property type="match status" value="1"/>
</dbReference>
<dbReference type="InterPro" id="IPR053135">
    <property type="entry name" value="AKR2_Oxidoreductase"/>
</dbReference>
<dbReference type="EMBL" id="FRBP01000011">
    <property type="protein sequence ID" value="SHM07755.1"/>
    <property type="molecule type" value="Genomic_DNA"/>
</dbReference>